<organism evidence="4 5">
    <name type="scientific">Phaeodactylibacter luteus</name>
    <dbReference type="NCBI Taxonomy" id="1564516"/>
    <lineage>
        <taxon>Bacteria</taxon>
        <taxon>Pseudomonadati</taxon>
        <taxon>Bacteroidota</taxon>
        <taxon>Saprospiria</taxon>
        <taxon>Saprospirales</taxon>
        <taxon>Haliscomenobacteraceae</taxon>
        <taxon>Phaeodactylibacter</taxon>
    </lineage>
</organism>
<dbReference type="RefSeq" id="WP_147167941.1">
    <property type="nucleotide sequence ID" value="NZ_VOOR01000025.1"/>
</dbReference>
<sequence>MACRSVVSQNKTIKNKAAGVSTPAAFHQPTKEKVKYWLVVFIFLGLSSAFAQSISMEFPAFAGKTYDFVIFQGSKAEKVMQDTIPQNGKFTLTIPEKYAPYTGMCRWLLTNSETGGGIDMAIPGHDFAISCLSDKPDNTNIVYTGFDAVNELNRLNGEQQKIIDRYETMSRAARLYDTTHPLYATFQKEKAVQAQAYERFHEGLKQNSNYNARFLPIVNLMQGYAHRLSDDEYEKGQLFNEYFTRHMSIQDLYVSGHWEGIIQSWVQYQAHVVNDKDKFAQDFKALHDKMTNPAQYTDFVGKMTFYLTQYGKDDYVQAIANEVIRSGKITSYEGKTMQAYVTAMVGSQAPALILTRHIGDVAAHEHEKKVLQSSDLARDGYDGTLLIFYQSGCGPCENLMPQLSGNYELLKEKGIRLISISADENIQVFDNTARQHPWPDKYCDEQGMNGPNFTAYGVAGTPTMFLLDAQGRIELRAASLDDIISYL</sequence>
<dbReference type="InterPro" id="IPR013766">
    <property type="entry name" value="Thioredoxin_domain"/>
</dbReference>
<dbReference type="InterPro" id="IPR050553">
    <property type="entry name" value="Thioredoxin_ResA/DsbE_sf"/>
</dbReference>
<dbReference type="InterPro" id="IPR017937">
    <property type="entry name" value="Thioredoxin_CS"/>
</dbReference>
<proteinExistence type="predicted"/>
<evidence type="ECO:0000313" key="4">
    <source>
        <dbReference type="EMBL" id="TXB62725.1"/>
    </source>
</evidence>
<keyword evidence="2" id="KW-0812">Transmembrane</keyword>
<protein>
    <submittedName>
        <fullName evidence="4">Redoxin domain-containing protein</fullName>
    </submittedName>
</protein>
<dbReference type="PANTHER" id="PTHR42852">
    <property type="entry name" value="THIOL:DISULFIDE INTERCHANGE PROTEIN DSBE"/>
    <property type="match status" value="1"/>
</dbReference>
<keyword evidence="5" id="KW-1185">Reference proteome</keyword>
<evidence type="ECO:0000313" key="5">
    <source>
        <dbReference type="Proteomes" id="UP000321580"/>
    </source>
</evidence>
<dbReference type="Pfam" id="PF13905">
    <property type="entry name" value="Thioredoxin_8"/>
    <property type="match status" value="1"/>
</dbReference>
<gene>
    <name evidence="4" type="ORF">FRY97_12820</name>
</gene>
<dbReference type="EMBL" id="VOOR01000025">
    <property type="protein sequence ID" value="TXB62725.1"/>
    <property type="molecule type" value="Genomic_DNA"/>
</dbReference>
<dbReference type="PROSITE" id="PS51352">
    <property type="entry name" value="THIOREDOXIN_2"/>
    <property type="match status" value="1"/>
</dbReference>
<accession>A0A5C6RL95</accession>
<evidence type="ECO:0000259" key="3">
    <source>
        <dbReference type="PROSITE" id="PS51352"/>
    </source>
</evidence>
<dbReference type="Gene3D" id="3.40.30.10">
    <property type="entry name" value="Glutaredoxin"/>
    <property type="match status" value="1"/>
</dbReference>
<dbReference type="AlphaFoldDB" id="A0A5C6RL95"/>
<feature type="transmembrane region" description="Helical" evidence="2">
    <location>
        <begin position="36"/>
        <end position="54"/>
    </location>
</feature>
<dbReference type="PROSITE" id="PS00194">
    <property type="entry name" value="THIOREDOXIN_1"/>
    <property type="match status" value="1"/>
</dbReference>
<feature type="domain" description="Thioredoxin" evidence="3">
    <location>
        <begin position="343"/>
        <end position="487"/>
    </location>
</feature>
<dbReference type="InterPro" id="IPR012336">
    <property type="entry name" value="Thioredoxin-like_fold"/>
</dbReference>
<comment type="caution">
    <text evidence="4">The sequence shown here is derived from an EMBL/GenBank/DDBJ whole genome shotgun (WGS) entry which is preliminary data.</text>
</comment>
<keyword evidence="2" id="KW-1133">Transmembrane helix</keyword>
<dbReference type="PANTHER" id="PTHR42852:SF13">
    <property type="entry name" value="PROTEIN DIPZ"/>
    <property type="match status" value="1"/>
</dbReference>
<reference evidence="4 5" key="1">
    <citation type="submission" date="2019-08" db="EMBL/GenBank/DDBJ databases">
        <title>Genome of Phaeodactylibacter luteus.</title>
        <authorList>
            <person name="Bowman J.P."/>
        </authorList>
    </citation>
    <scope>NUCLEOTIDE SEQUENCE [LARGE SCALE GENOMIC DNA]</scope>
    <source>
        <strain evidence="4 5">KCTC 42180</strain>
    </source>
</reference>
<dbReference type="CDD" id="cd02966">
    <property type="entry name" value="TlpA_like_family"/>
    <property type="match status" value="1"/>
</dbReference>
<evidence type="ECO:0000256" key="2">
    <source>
        <dbReference type="SAM" id="Phobius"/>
    </source>
</evidence>
<keyword evidence="2" id="KW-0472">Membrane</keyword>
<evidence type="ECO:0000256" key="1">
    <source>
        <dbReference type="ARBA" id="ARBA00023284"/>
    </source>
</evidence>
<dbReference type="OrthoDB" id="997845at2"/>
<dbReference type="InterPro" id="IPR036249">
    <property type="entry name" value="Thioredoxin-like_sf"/>
</dbReference>
<dbReference type="Proteomes" id="UP000321580">
    <property type="component" value="Unassembled WGS sequence"/>
</dbReference>
<keyword evidence="1" id="KW-0676">Redox-active center</keyword>
<name>A0A5C6RL95_9BACT</name>
<dbReference type="SUPFAM" id="SSF52833">
    <property type="entry name" value="Thioredoxin-like"/>
    <property type="match status" value="1"/>
</dbReference>